<evidence type="ECO:0000256" key="3">
    <source>
        <dbReference type="ARBA" id="ARBA00010617"/>
    </source>
</evidence>
<dbReference type="GO" id="GO:0005506">
    <property type="term" value="F:iron ion binding"/>
    <property type="evidence" value="ECO:0007669"/>
    <property type="project" value="InterPro"/>
</dbReference>
<evidence type="ECO:0000313" key="10">
    <source>
        <dbReference type="EMBL" id="RIA05098.1"/>
    </source>
</evidence>
<evidence type="ECO:0000256" key="1">
    <source>
        <dbReference type="ARBA" id="ARBA00001971"/>
    </source>
</evidence>
<comment type="subcellular location">
    <subcellularLocation>
        <location evidence="2">Membrane</location>
    </subcellularLocation>
</comment>
<dbReference type="InterPro" id="IPR036396">
    <property type="entry name" value="Cyt_P450_sf"/>
</dbReference>
<evidence type="ECO:0000256" key="7">
    <source>
        <dbReference type="ARBA" id="ARBA00023004"/>
    </source>
</evidence>
<evidence type="ECO:0000256" key="6">
    <source>
        <dbReference type="ARBA" id="ARBA00023002"/>
    </source>
</evidence>
<dbReference type="SUPFAM" id="SSF48264">
    <property type="entry name" value="Cytochrome P450"/>
    <property type="match status" value="1"/>
</dbReference>
<name>A0A397KXY6_BRACM</name>
<dbReference type="GO" id="GO:0016020">
    <property type="term" value="C:membrane"/>
    <property type="evidence" value="ECO:0007669"/>
    <property type="project" value="UniProtKB-SubCell"/>
</dbReference>
<dbReference type="PANTHER" id="PTHR47943:SF8">
    <property type="entry name" value="CYTOCHROME P450"/>
    <property type="match status" value="1"/>
</dbReference>
<dbReference type="Proteomes" id="UP000264353">
    <property type="component" value="Unassembled WGS sequence"/>
</dbReference>
<evidence type="ECO:0000256" key="4">
    <source>
        <dbReference type="ARBA" id="ARBA00022617"/>
    </source>
</evidence>
<organism evidence="10">
    <name type="scientific">Brassica campestris</name>
    <name type="common">Field mustard</name>
    <dbReference type="NCBI Taxonomy" id="3711"/>
    <lineage>
        <taxon>Eukaryota</taxon>
        <taxon>Viridiplantae</taxon>
        <taxon>Streptophyta</taxon>
        <taxon>Embryophyta</taxon>
        <taxon>Tracheophyta</taxon>
        <taxon>Spermatophyta</taxon>
        <taxon>Magnoliopsida</taxon>
        <taxon>eudicotyledons</taxon>
        <taxon>Gunneridae</taxon>
        <taxon>Pentapetalae</taxon>
        <taxon>rosids</taxon>
        <taxon>malvids</taxon>
        <taxon>Brassicales</taxon>
        <taxon>Brassicaceae</taxon>
        <taxon>Brassiceae</taxon>
        <taxon>Brassica</taxon>
    </lineage>
</organism>
<sequence length="281" mass="32207">MSAILIIAFLFSFTLVSYRFFKKTRDGMPPSPPSLPLLGHLHHLLLNPQIHQALSKLSANTGPYFHIRLFKVPVIVVSSASVAQEFFKENDINISSRGLPAVDEALMFGEYGVINSPYGIYWKQMKKLMLVNLLGSQAIVNSRGVRAEELQRFFSILVDKAAKSETVDMSKEAFKLVSDVMCRMSLGRRFREEDGELEKLNSLITESSRLVKKMFVAVVVRRSWIGRLLTFKRHIMFVSAKFDEFLERILEEYEAEPNKDQKSEMLDAFLKAYRDENAELK</sequence>
<dbReference type="GO" id="GO:0016705">
    <property type="term" value="F:oxidoreductase activity, acting on paired donors, with incorporation or reduction of molecular oxygen"/>
    <property type="evidence" value="ECO:0007669"/>
    <property type="project" value="InterPro"/>
</dbReference>
<reference evidence="10" key="1">
    <citation type="submission" date="2018-06" db="EMBL/GenBank/DDBJ databases">
        <title>WGS assembly of Brassica rapa FPsc.</title>
        <authorList>
            <person name="Bowman J."/>
            <person name="Kohchi T."/>
            <person name="Yamato K."/>
            <person name="Jenkins J."/>
            <person name="Shu S."/>
            <person name="Ishizaki K."/>
            <person name="Yamaoka S."/>
            <person name="Nishihama R."/>
            <person name="Nakamura Y."/>
            <person name="Berger F."/>
            <person name="Adam C."/>
            <person name="Aki S."/>
            <person name="Althoff F."/>
            <person name="Araki T."/>
            <person name="Arteaga-Vazquez M."/>
            <person name="Balasubrmanian S."/>
            <person name="Bauer D."/>
            <person name="Boehm C."/>
            <person name="Briginshaw L."/>
            <person name="Caballero-Perez J."/>
            <person name="Catarino B."/>
            <person name="Chen F."/>
            <person name="Chiyoda S."/>
            <person name="Chovatia M."/>
            <person name="Davies K."/>
            <person name="Delmans M."/>
            <person name="Demura T."/>
            <person name="Dierschke T."/>
            <person name="Dolan L."/>
            <person name="Dorantes-Acosta A."/>
            <person name="Eklund D."/>
            <person name="Florent S."/>
            <person name="Flores-Sandoval E."/>
            <person name="Fujiyama A."/>
            <person name="Fukuzawa H."/>
            <person name="Galik B."/>
            <person name="Grimanelli D."/>
            <person name="Grimwood J."/>
            <person name="Grossniklaus U."/>
            <person name="Hamada T."/>
            <person name="Haseloff J."/>
            <person name="Hetherington A."/>
            <person name="Higo A."/>
            <person name="Hirakawa Y."/>
            <person name="Hundley H."/>
            <person name="Ikeda Y."/>
            <person name="Inoue K."/>
            <person name="Inoue S."/>
            <person name="Ishida S."/>
            <person name="Jia Q."/>
            <person name="Kakita M."/>
            <person name="Kanazawa T."/>
            <person name="Kawai Y."/>
            <person name="Kawashima T."/>
            <person name="Kennedy M."/>
            <person name="Kinose K."/>
            <person name="Kinoshita T."/>
            <person name="Kohara Y."/>
            <person name="Koide E."/>
            <person name="Komatsu K."/>
            <person name="Kopischke S."/>
            <person name="Kubo M."/>
            <person name="Kyozuka J."/>
            <person name="Lagercrantz U."/>
            <person name="Lin S."/>
            <person name="Lindquist E."/>
            <person name="Lipzen A."/>
            <person name="Lu C."/>
            <person name="Luna E."/>
            <person name="Martienssen R."/>
            <person name="Minamino N."/>
            <person name="Mizutani M."/>
            <person name="Mizutani M."/>
            <person name="Mochizuki N."/>
            <person name="Monte I."/>
            <person name="Mosher R."/>
            <person name="Nagasaki H."/>
            <person name="Nakagami H."/>
            <person name="Naramoto S."/>
            <person name="Nishitani K."/>
            <person name="Ohtani M."/>
            <person name="Okamoto T."/>
            <person name="Okumura M."/>
            <person name="Phillips J."/>
            <person name="Pollak B."/>
            <person name="Reinders A."/>
            <person name="Roevekamp M."/>
            <person name="Sano R."/>
            <person name="Sawa S."/>
            <person name="Schmid M."/>
            <person name="Shirakawa M."/>
            <person name="Solano R."/>
            <person name="Spunde A."/>
            <person name="Suetsugu N."/>
            <person name="Sugano S."/>
            <person name="Sugiyama A."/>
            <person name="Sun R."/>
            <person name="Suzuki Y."/>
            <person name="Takenaka M."/>
            <person name="Takezawa D."/>
            <person name="Tomogane H."/>
            <person name="Tsuzuki M."/>
            <person name="Ueda T."/>
            <person name="Umeda M."/>
            <person name="Ward J."/>
            <person name="Watanabe Y."/>
            <person name="Yazaki K."/>
            <person name="Yokoyama R."/>
            <person name="Yoshitake Y."/>
            <person name="Yotsui I."/>
            <person name="Zachgo S."/>
            <person name="Schmutz J."/>
        </authorList>
    </citation>
    <scope>NUCLEOTIDE SEQUENCE [LARGE SCALE GENOMIC DNA]</scope>
</reference>
<dbReference type="GO" id="GO:0004497">
    <property type="term" value="F:monooxygenase activity"/>
    <property type="evidence" value="ECO:0007669"/>
    <property type="project" value="UniProtKB-KW"/>
</dbReference>
<evidence type="ECO:0008006" key="11">
    <source>
        <dbReference type="Google" id="ProtNLM"/>
    </source>
</evidence>
<dbReference type="InterPro" id="IPR001128">
    <property type="entry name" value="Cyt_P450"/>
</dbReference>
<gene>
    <name evidence="10" type="ORF">BRARA_K00619</name>
</gene>
<comment type="similarity">
    <text evidence="3">Belongs to the cytochrome P450 family.</text>
</comment>
<protein>
    <recommendedName>
        <fullName evidence="11">Cytochrome P450</fullName>
    </recommendedName>
</protein>
<keyword evidence="7" id="KW-0408">Iron</keyword>
<keyword evidence="4" id="KW-0349">Heme</keyword>
<dbReference type="GO" id="GO:0020037">
    <property type="term" value="F:heme binding"/>
    <property type="evidence" value="ECO:0007669"/>
    <property type="project" value="InterPro"/>
</dbReference>
<evidence type="ECO:0000256" key="8">
    <source>
        <dbReference type="ARBA" id="ARBA00023033"/>
    </source>
</evidence>
<feature type="non-terminal residue" evidence="10">
    <location>
        <position position="281"/>
    </location>
</feature>
<dbReference type="PANTHER" id="PTHR47943">
    <property type="entry name" value="CYTOCHROME P450 93A3-LIKE"/>
    <property type="match status" value="1"/>
</dbReference>
<keyword evidence="9" id="KW-0472">Membrane</keyword>
<evidence type="ECO:0000256" key="5">
    <source>
        <dbReference type="ARBA" id="ARBA00022723"/>
    </source>
</evidence>
<proteinExistence type="inferred from homology"/>
<accession>A0A397KXY6</accession>
<evidence type="ECO:0000256" key="9">
    <source>
        <dbReference type="ARBA" id="ARBA00023136"/>
    </source>
</evidence>
<dbReference type="Pfam" id="PF00067">
    <property type="entry name" value="p450"/>
    <property type="match status" value="1"/>
</dbReference>
<keyword evidence="5" id="KW-0479">Metal-binding</keyword>
<keyword evidence="6" id="KW-0560">Oxidoreductase</keyword>
<dbReference type="AlphaFoldDB" id="A0A397KXY6"/>
<dbReference type="EMBL" id="KZ864777">
    <property type="protein sequence ID" value="RIA05098.1"/>
    <property type="molecule type" value="Genomic_DNA"/>
</dbReference>
<comment type="cofactor">
    <cofactor evidence="1">
        <name>heme</name>
        <dbReference type="ChEBI" id="CHEBI:30413"/>
    </cofactor>
</comment>
<dbReference type="Gene3D" id="1.10.630.10">
    <property type="entry name" value="Cytochrome P450"/>
    <property type="match status" value="1"/>
</dbReference>
<evidence type="ECO:0000256" key="2">
    <source>
        <dbReference type="ARBA" id="ARBA00004370"/>
    </source>
</evidence>
<keyword evidence="8" id="KW-0503">Monooxygenase</keyword>